<dbReference type="Pfam" id="PF08553">
    <property type="entry name" value="VID27"/>
    <property type="match status" value="1"/>
</dbReference>
<proteinExistence type="predicted"/>
<dbReference type="InterPro" id="IPR040768">
    <property type="entry name" value="Vid27_PH"/>
</dbReference>
<sequence length="803" mass="90774">MNIIKKIMDSGAKPELVSIPAGQFYLLRPKTSPKATVECLHNDATLGIRESGSHRFELVVRKEKDDTELASGDGTEDFEEDGLSVLSGQSKDDEWSFNLDESLQFHKAWSDQGEMSFVWKNTKGDAGEKFQFVVNSEIPFTDVGHFLHTAYVCEYEFKYKKSGRKAVRDDLKQFEYAHSDEELGVADEDPENTQLVENMGMLSVKNNSSSEAENESDVDSFEDALDATLPVHHVARSDPRSQRDEKKSLNVFVDRASIYVFDPSAQKFFLQDDNSKVRIVDYGKFEYWLTAEGENVGLSVDVTPSVNPFFESSSRSFVFNYTLEHITLSYMLEFKADHTYNQFRENWTRALWESLNQAKWTGMSDSERSCIVDSSKEANKELSLFLRDDENTDSETSDSSDNDEEQESDQEQSGDADSFDEDVAEENYRASTAAVGNKSLTVSYKNDRSYVVRGHKIGVFKTDDDDNELNFVTAINEIANMKGEAFEPENPMLYTEDQAMIVQDKNDPSRLFKLNLERGKVVEEYSAGGKDVLKYSHSKKFDQLTNEQTFLGISGKSVFRLDPRISGTNKVVNEENKDYATNYGFSSLGTSEDGYIAIGSAKGDIRLFDKLGIRAKTLIPALGEPIRHICISADAKWLLATCDSSILLVDLTIREGKNAGTVGFLKPFSKEEMPKINVLKIHPKTAAFMKTTTKQPIKFTKAYFNTGVNQKEQTIVTSTGPFAITWSLKKVLRGDKMSYLIKKYNSLIMEDNFRYGSDRNVILALKDNVKMAKKSKFKDPAVELQRQRSWNDFLQLSGEATKR</sequence>
<accession>A0A1G4JTQ5</accession>
<gene>
    <name evidence="5" type="ORF">LADA_0G06788G</name>
</gene>
<evidence type="ECO:0000256" key="1">
    <source>
        <dbReference type="SAM" id="MobiDB-lite"/>
    </source>
</evidence>
<name>A0A1G4JTQ5_9SACH</name>
<dbReference type="Gene3D" id="2.130.10.10">
    <property type="entry name" value="YVTN repeat-like/Quinoprotein amine dehydrogenase"/>
    <property type="match status" value="1"/>
</dbReference>
<feature type="domain" description="Vid27 N-terminal" evidence="4">
    <location>
        <begin position="1"/>
        <end position="175"/>
    </location>
</feature>
<dbReference type="InterPro" id="IPR013863">
    <property type="entry name" value="VID27_C"/>
</dbReference>
<feature type="compositionally biased region" description="Acidic residues" evidence="1">
    <location>
        <begin position="390"/>
        <end position="420"/>
    </location>
</feature>
<dbReference type="GO" id="GO:0005737">
    <property type="term" value="C:cytoplasm"/>
    <property type="evidence" value="ECO:0007669"/>
    <property type="project" value="TreeGrafter"/>
</dbReference>
<dbReference type="OrthoDB" id="10251113at2759"/>
<evidence type="ECO:0000313" key="5">
    <source>
        <dbReference type="EMBL" id="SCU94135.1"/>
    </source>
</evidence>
<feature type="domain" description="Vid27 PH-like" evidence="3">
    <location>
        <begin position="253"/>
        <end position="354"/>
    </location>
</feature>
<dbReference type="PANTHER" id="PTHR31913">
    <property type="entry name" value="VACUOLAR IMPORT AND DEGRADATION PROTEIN 27"/>
    <property type="match status" value="1"/>
</dbReference>
<dbReference type="InterPro" id="IPR040458">
    <property type="entry name" value="Vid27"/>
</dbReference>
<dbReference type="AlphaFoldDB" id="A0A1G4JTQ5"/>
<evidence type="ECO:0000259" key="3">
    <source>
        <dbReference type="Pfam" id="PF17747"/>
    </source>
</evidence>
<dbReference type="Pfam" id="PF17747">
    <property type="entry name" value="VID27_PH"/>
    <property type="match status" value="1"/>
</dbReference>
<evidence type="ECO:0000259" key="2">
    <source>
        <dbReference type="Pfam" id="PF08553"/>
    </source>
</evidence>
<keyword evidence="6" id="KW-1185">Reference proteome</keyword>
<dbReference type="InterPro" id="IPR040979">
    <property type="entry name" value="Vid27_N"/>
</dbReference>
<dbReference type="EMBL" id="LT598457">
    <property type="protein sequence ID" value="SCU94135.1"/>
    <property type="molecule type" value="Genomic_DNA"/>
</dbReference>
<dbReference type="Proteomes" id="UP000190274">
    <property type="component" value="Chromosome G"/>
</dbReference>
<dbReference type="PANTHER" id="PTHR31913:SF0">
    <property type="entry name" value="VACUOLAR IMPORT AND DEGRADATION PROTEIN 27"/>
    <property type="match status" value="1"/>
</dbReference>
<organism evidence="5 6">
    <name type="scientific">Lachancea dasiensis</name>
    <dbReference type="NCBI Taxonomy" id="1072105"/>
    <lineage>
        <taxon>Eukaryota</taxon>
        <taxon>Fungi</taxon>
        <taxon>Dikarya</taxon>
        <taxon>Ascomycota</taxon>
        <taxon>Saccharomycotina</taxon>
        <taxon>Saccharomycetes</taxon>
        <taxon>Saccharomycetales</taxon>
        <taxon>Saccharomycetaceae</taxon>
        <taxon>Lachancea</taxon>
    </lineage>
</organism>
<evidence type="ECO:0000259" key="4">
    <source>
        <dbReference type="Pfam" id="PF17748"/>
    </source>
</evidence>
<dbReference type="InterPro" id="IPR015943">
    <property type="entry name" value="WD40/YVTN_repeat-like_dom_sf"/>
</dbReference>
<feature type="domain" description="Vacuolar import/degradation Vid27 C-terminal" evidence="2">
    <location>
        <begin position="437"/>
        <end position="782"/>
    </location>
</feature>
<feature type="region of interest" description="Disordered" evidence="1">
    <location>
        <begin position="384"/>
        <end position="420"/>
    </location>
</feature>
<dbReference type="SUPFAM" id="SSF69322">
    <property type="entry name" value="Tricorn protease domain 2"/>
    <property type="match status" value="1"/>
</dbReference>
<protein>
    <submittedName>
        <fullName evidence="5">LADA_0G06788g1_1</fullName>
    </submittedName>
</protein>
<evidence type="ECO:0000313" key="6">
    <source>
        <dbReference type="Proteomes" id="UP000190274"/>
    </source>
</evidence>
<dbReference type="Pfam" id="PF17748">
    <property type="entry name" value="VID27_N"/>
    <property type="match status" value="1"/>
</dbReference>
<reference evidence="6" key="1">
    <citation type="submission" date="2016-03" db="EMBL/GenBank/DDBJ databases">
        <authorList>
            <person name="Devillers H."/>
        </authorList>
    </citation>
    <scope>NUCLEOTIDE SEQUENCE [LARGE SCALE GENOMIC DNA]</scope>
</reference>
<dbReference type="GO" id="GO:0005634">
    <property type="term" value="C:nucleus"/>
    <property type="evidence" value="ECO:0007669"/>
    <property type="project" value="TreeGrafter"/>
</dbReference>